<accession>A0ABS3T518</accession>
<keyword evidence="3" id="KW-0808">Transferase</keyword>
<dbReference type="Proteomes" id="UP000676776">
    <property type="component" value="Unassembled WGS sequence"/>
</dbReference>
<keyword evidence="1" id="KW-1133">Transmembrane helix</keyword>
<comment type="caution">
    <text evidence="3">The sequence shown here is derived from an EMBL/GenBank/DDBJ whole genome shotgun (WGS) entry which is preliminary data.</text>
</comment>
<proteinExistence type="predicted"/>
<evidence type="ECO:0000313" key="4">
    <source>
        <dbReference type="Proteomes" id="UP000676776"/>
    </source>
</evidence>
<dbReference type="GO" id="GO:0016746">
    <property type="term" value="F:acyltransferase activity"/>
    <property type="evidence" value="ECO:0007669"/>
    <property type="project" value="UniProtKB-KW"/>
</dbReference>
<reference evidence="3 4" key="1">
    <citation type="submission" date="2021-03" db="EMBL/GenBank/DDBJ databases">
        <title>Winogradskyella sp. nov., isolated from costal sediment.</title>
        <authorList>
            <person name="Gao C."/>
        </authorList>
    </citation>
    <scope>NUCLEOTIDE SEQUENCE [LARGE SCALE GENOMIC DNA]</scope>
    <source>
        <strain evidence="3 4">DF17</strain>
    </source>
</reference>
<dbReference type="PANTHER" id="PTHR23028:SF53">
    <property type="entry name" value="ACYL_TRANSF_3 DOMAIN-CONTAINING PROTEIN"/>
    <property type="match status" value="1"/>
</dbReference>
<feature type="transmembrane region" description="Helical" evidence="1">
    <location>
        <begin position="339"/>
        <end position="360"/>
    </location>
</feature>
<keyword evidence="4" id="KW-1185">Reference proteome</keyword>
<protein>
    <submittedName>
        <fullName evidence="3">Acyltransferase</fullName>
    </submittedName>
</protein>
<feature type="transmembrane region" description="Helical" evidence="1">
    <location>
        <begin position="170"/>
        <end position="189"/>
    </location>
</feature>
<name>A0ABS3T518_9FLAO</name>
<keyword evidence="1" id="KW-0472">Membrane</keyword>
<dbReference type="PANTHER" id="PTHR23028">
    <property type="entry name" value="ACETYLTRANSFERASE"/>
    <property type="match status" value="1"/>
</dbReference>
<feature type="transmembrane region" description="Helical" evidence="1">
    <location>
        <begin position="209"/>
        <end position="227"/>
    </location>
</feature>
<evidence type="ECO:0000259" key="2">
    <source>
        <dbReference type="Pfam" id="PF01757"/>
    </source>
</evidence>
<dbReference type="InterPro" id="IPR050879">
    <property type="entry name" value="Acyltransferase_3"/>
</dbReference>
<dbReference type="RefSeq" id="WP_208155195.1">
    <property type="nucleotide sequence ID" value="NZ_JAGEVF010000013.1"/>
</dbReference>
<feature type="transmembrane region" description="Helical" evidence="1">
    <location>
        <begin position="44"/>
        <end position="67"/>
    </location>
</feature>
<feature type="transmembrane region" description="Helical" evidence="1">
    <location>
        <begin position="12"/>
        <end position="32"/>
    </location>
</feature>
<keyword evidence="1" id="KW-0812">Transmembrane</keyword>
<feature type="domain" description="Acyltransferase 3" evidence="2">
    <location>
        <begin position="11"/>
        <end position="358"/>
    </location>
</feature>
<dbReference type="Pfam" id="PF01757">
    <property type="entry name" value="Acyl_transf_3"/>
    <property type="match status" value="1"/>
</dbReference>
<keyword evidence="3" id="KW-0012">Acyltransferase</keyword>
<evidence type="ECO:0000313" key="3">
    <source>
        <dbReference type="EMBL" id="MBO3117840.1"/>
    </source>
</evidence>
<dbReference type="EMBL" id="JAGEVF010000013">
    <property type="protein sequence ID" value="MBO3117840.1"/>
    <property type="molecule type" value="Genomic_DNA"/>
</dbReference>
<gene>
    <name evidence="3" type="ORF">J4050_13870</name>
</gene>
<feature type="transmembrane region" description="Helical" evidence="1">
    <location>
        <begin position="300"/>
        <end position="319"/>
    </location>
</feature>
<evidence type="ECO:0000256" key="1">
    <source>
        <dbReference type="SAM" id="Phobius"/>
    </source>
</evidence>
<organism evidence="3 4">
    <name type="scientific">Winogradskyella pelagia</name>
    <dbReference type="NCBI Taxonomy" id="2819984"/>
    <lineage>
        <taxon>Bacteria</taxon>
        <taxon>Pseudomonadati</taxon>
        <taxon>Bacteroidota</taxon>
        <taxon>Flavobacteriia</taxon>
        <taxon>Flavobacteriales</taxon>
        <taxon>Flavobacteriaceae</taxon>
        <taxon>Winogradskyella</taxon>
    </lineage>
</organism>
<feature type="transmembrane region" description="Helical" evidence="1">
    <location>
        <begin position="88"/>
        <end position="109"/>
    </location>
</feature>
<sequence length="378" mass="45035">MRIDYDKRIFGLDIMRATAIVMVMCSHILWIAPDMRGITRNLFGIFGILGVDIFFVLSGFLIGRILYRMYTTKDFSFKQVRYFWVRRWFRTLPNYYLTLILNILLAVYIGNQLPEALWKYGLFLHNFSAQLPWFFPESWSLSVEEFAYILGPLLLYLVLFFKRKTPRPRLFLIVTLFILVVFLLSKLWYNHNQEIRHMRHWSLNVKSIVIYRIDTIYYGVLAAYISVIKPKVWYKLRYLAFGVGILVFIAINFLIPIKQWVITEHPAFWNVWYFIIKSISIALTLPLFSQIQSASKWIEVPITYISILSYAIYVLHYSIIMQLMKHFIPSETMAGLDLVVYILVYVLITFLSAYILYRLYEKPMTDLRDLPKIKDNFK</sequence>
<feature type="transmembrane region" description="Helical" evidence="1">
    <location>
        <begin position="239"/>
        <end position="257"/>
    </location>
</feature>
<dbReference type="InterPro" id="IPR002656">
    <property type="entry name" value="Acyl_transf_3_dom"/>
</dbReference>
<feature type="transmembrane region" description="Helical" evidence="1">
    <location>
        <begin position="146"/>
        <end position="163"/>
    </location>
</feature>
<feature type="transmembrane region" description="Helical" evidence="1">
    <location>
        <begin position="269"/>
        <end position="288"/>
    </location>
</feature>